<dbReference type="GO" id="GO:0006811">
    <property type="term" value="P:monoatomic ion transport"/>
    <property type="evidence" value="ECO:0007669"/>
    <property type="project" value="UniProtKB-KW"/>
</dbReference>
<dbReference type="Gene3D" id="3.10.560.10">
    <property type="entry name" value="Outer membrane lipoprotein wza domain like"/>
    <property type="match status" value="1"/>
</dbReference>
<keyword evidence="3" id="KW-0813">Transport</keyword>
<gene>
    <name evidence="18" type="ORF">GO495_21780</name>
</gene>
<evidence type="ECO:0000256" key="11">
    <source>
        <dbReference type="ARBA" id="ARBA00023136"/>
    </source>
</evidence>
<evidence type="ECO:0000256" key="4">
    <source>
        <dbReference type="ARBA" id="ARBA00022452"/>
    </source>
</evidence>
<sequence length="264" mass="29071">MFLRKACSNLIIIVPILICCFFSSCVSTRNSVYFRDLPDTVMAPVAGNFEPVIQKNDILQITVSSMNVDDAVIYNTPSMANIGGASTSGPQAVGFLVSEQGFIQYPVLGQVKADGLTKSELTRYLHDQLEQKKLLVDPVVSIRFLNYRVTVLGEVGKPTVVNVGNEKITIMEALGLAGDITVFGKKDNVLLIRETDGVRTVKRLNLNNKEIFSSPYYYLRSNDVVYVEPNKAKIGGSDRAKQVIPIVLSSLSLLVIILDRLILK</sequence>
<dbReference type="GO" id="GO:0009279">
    <property type="term" value="C:cell outer membrane"/>
    <property type="evidence" value="ECO:0007669"/>
    <property type="project" value="UniProtKB-SubCell"/>
</dbReference>
<evidence type="ECO:0000313" key="19">
    <source>
        <dbReference type="Proteomes" id="UP000468388"/>
    </source>
</evidence>
<dbReference type="EMBL" id="WRXO01000007">
    <property type="protein sequence ID" value="MVT43243.1"/>
    <property type="molecule type" value="Genomic_DNA"/>
</dbReference>
<dbReference type="GO" id="GO:0046930">
    <property type="term" value="C:pore complex"/>
    <property type="evidence" value="ECO:0007669"/>
    <property type="project" value="UniProtKB-KW"/>
</dbReference>
<proteinExistence type="inferred from homology"/>
<keyword evidence="5" id="KW-0762">Sugar transport</keyword>
<keyword evidence="9" id="KW-0406">Ion transport</keyword>
<evidence type="ECO:0000313" key="18">
    <source>
        <dbReference type="EMBL" id="MVT43243.1"/>
    </source>
</evidence>
<keyword evidence="12" id="KW-0564">Palmitate</keyword>
<accession>A0A6N8JDF1</accession>
<feature type="domain" description="SLBB" evidence="17">
    <location>
        <begin position="148"/>
        <end position="227"/>
    </location>
</feature>
<dbReference type="Proteomes" id="UP000468388">
    <property type="component" value="Unassembled WGS sequence"/>
</dbReference>
<keyword evidence="15" id="KW-1133">Transmembrane helix</keyword>
<evidence type="ECO:0000256" key="1">
    <source>
        <dbReference type="ARBA" id="ARBA00004571"/>
    </source>
</evidence>
<dbReference type="GO" id="GO:0015288">
    <property type="term" value="F:porin activity"/>
    <property type="evidence" value="ECO:0007669"/>
    <property type="project" value="UniProtKB-KW"/>
</dbReference>
<feature type="domain" description="Polysaccharide export protein N-terminal" evidence="16">
    <location>
        <begin position="52"/>
        <end position="143"/>
    </location>
</feature>
<evidence type="ECO:0000256" key="3">
    <source>
        <dbReference type="ARBA" id="ARBA00022448"/>
    </source>
</evidence>
<keyword evidence="4" id="KW-1134">Transmembrane beta strand</keyword>
<keyword evidence="14" id="KW-0449">Lipoprotein</keyword>
<dbReference type="PROSITE" id="PS51257">
    <property type="entry name" value="PROKAR_LIPOPROTEIN"/>
    <property type="match status" value="1"/>
</dbReference>
<keyword evidence="6 15" id="KW-0812">Transmembrane</keyword>
<keyword evidence="7" id="KW-0732">Signal</keyword>
<evidence type="ECO:0000256" key="8">
    <source>
        <dbReference type="ARBA" id="ARBA00023047"/>
    </source>
</evidence>
<dbReference type="GO" id="GO:0015159">
    <property type="term" value="F:polysaccharide transmembrane transporter activity"/>
    <property type="evidence" value="ECO:0007669"/>
    <property type="project" value="InterPro"/>
</dbReference>
<keyword evidence="8" id="KW-0625">Polysaccharide transport</keyword>
<evidence type="ECO:0000256" key="5">
    <source>
        <dbReference type="ARBA" id="ARBA00022597"/>
    </source>
</evidence>
<evidence type="ECO:0000256" key="6">
    <source>
        <dbReference type="ARBA" id="ARBA00022692"/>
    </source>
</evidence>
<comment type="subcellular location">
    <subcellularLocation>
        <location evidence="1">Cell outer membrane</location>
        <topology evidence="1">Multi-pass membrane protein</topology>
    </subcellularLocation>
</comment>
<dbReference type="PANTHER" id="PTHR33619:SF3">
    <property type="entry name" value="POLYSACCHARIDE EXPORT PROTEIN GFCE-RELATED"/>
    <property type="match status" value="1"/>
</dbReference>
<evidence type="ECO:0000259" key="17">
    <source>
        <dbReference type="Pfam" id="PF22461"/>
    </source>
</evidence>
<evidence type="ECO:0000256" key="13">
    <source>
        <dbReference type="ARBA" id="ARBA00023237"/>
    </source>
</evidence>
<dbReference type="InterPro" id="IPR049712">
    <property type="entry name" value="Poly_export"/>
</dbReference>
<dbReference type="InterPro" id="IPR054765">
    <property type="entry name" value="SLBB_dom"/>
</dbReference>
<keyword evidence="11 15" id="KW-0472">Membrane</keyword>
<dbReference type="PANTHER" id="PTHR33619">
    <property type="entry name" value="POLYSACCHARIDE EXPORT PROTEIN GFCE-RELATED"/>
    <property type="match status" value="1"/>
</dbReference>
<dbReference type="OrthoDB" id="662756at2"/>
<keyword evidence="10" id="KW-0626">Porin</keyword>
<evidence type="ECO:0000256" key="2">
    <source>
        <dbReference type="ARBA" id="ARBA00009450"/>
    </source>
</evidence>
<evidence type="ECO:0000256" key="12">
    <source>
        <dbReference type="ARBA" id="ARBA00023139"/>
    </source>
</evidence>
<comment type="similarity">
    <text evidence="2">Belongs to the BexD/CtrA/VexA family.</text>
</comment>
<dbReference type="AlphaFoldDB" id="A0A6N8JDF1"/>
<evidence type="ECO:0000256" key="7">
    <source>
        <dbReference type="ARBA" id="ARBA00022729"/>
    </source>
</evidence>
<feature type="transmembrane region" description="Helical" evidence="15">
    <location>
        <begin position="243"/>
        <end position="263"/>
    </location>
</feature>
<evidence type="ECO:0000256" key="10">
    <source>
        <dbReference type="ARBA" id="ARBA00023114"/>
    </source>
</evidence>
<comment type="caution">
    <text evidence="18">The sequence shown here is derived from an EMBL/GenBank/DDBJ whole genome shotgun (WGS) entry which is preliminary data.</text>
</comment>
<evidence type="ECO:0000256" key="14">
    <source>
        <dbReference type="ARBA" id="ARBA00023288"/>
    </source>
</evidence>
<keyword evidence="19" id="KW-1185">Reference proteome</keyword>
<evidence type="ECO:0000256" key="9">
    <source>
        <dbReference type="ARBA" id="ARBA00023065"/>
    </source>
</evidence>
<keyword evidence="13" id="KW-0998">Cell outer membrane</keyword>
<reference evidence="18 19" key="1">
    <citation type="submission" date="2019-12" db="EMBL/GenBank/DDBJ databases">
        <title>The draft genomic sequence of strain Chitinophaga oryziterrae JCM 16595.</title>
        <authorList>
            <person name="Zhang X."/>
        </authorList>
    </citation>
    <scope>NUCLEOTIDE SEQUENCE [LARGE SCALE GENOMIC DNA]</scope>
    <source>
        <strain evidence="18 19">JCM 16595</strain>
    </source>
</reference>
<protein>
    <submittedName>
        <fullName evidence="18">Polysaccharide export protein</fullName>
    </submittedName>
</protein>
<dbReference type="InterPro" id="IPR003715">
    <property type="entry name" value="Poly_export_N"/>
</dbReference>
<dbReference type="Pfam" id="PF22461">
    <property type="entry name" value="SLBB_2"/>
    <property type="match status" value="1"/>
</dbReference>
<dbReference type="Pfam" id="PF02563">
    <property type="entry name" value="Poly_export"/>
    <property type="match status" value="1"/>
</dbReference>
<dbReference type="Gene3D" id="3.30.1950.10">
    <property type="entry name" value="wza like domain"/>
    <property type="match status" value="1"/>
</dbReference>
<evidence type="ECO:0000256" key="15">
    <source>
        <dbReference type="SAM" id="Phobius"/>
    </source>
</evidence>
<name>A0A6N8JDF1_9BACT</name>
<organism evidence="18 19">
    <name type="scientific">Chitinophaga oryziterrae</name>
    <dbReference type="NCBI Taxonomy" id="1031224"/>
    <lineage>
        <taxon>Bacteria</taxon>
        <taxon>Pseudomonadati</taxon>
        <taxon>Bacteroidota</taxon>
        <taxon>Chitinophagia</taxon>
        <taxon>Chitinophagales</taxon>
        <taxon>Chitinophagaceae</taxon>
        <taxon>Chitinophaga</taxon>
    </lineage>
</organism>
<evidence type="ECO:0000259" key="16">
    <source>
        <dbReference type="Pfam" id="PF02563"/>
    </source>
</evidence>